<feature type="transmembrane region" description="Helical" evidence="1">
    <location>
        <begin position="21"/>
        <end position="42"/>
    </location>
</feature>
<evidence type="ECO:0000256" key="1">
    <source>
        <dbReference type="SAM" id="Phobius"/>
    </source>
</evidence>
<organism evidence="2 3">
    <name type="scientific">Prosthecodimorpha staleyi</name>
    <dbReference type="NCBI Taxonomy" id="2840188"/>
    <lineage>
        <taxon>Bacteria</taxon>
        <taxon>Pseudomonadati</taxon>
        <taxon>Pseudomonadota</taxon>
        <taxon>Alphaproteobacteria</taxon>
        <taxon>Hyphomicrobiales</taxon>
        <taxon>Ancalomicrobiaceae</taxon>
        <taxon>Prosthecodimorpha</taxon>
    </lineage>
</organism>
<dbReference type="Proteomes" id="UP000766595">
    <property type="component" value="Unassembled WGS sequence"/>
</dbReference>
<dbReference type="AlphaFoldDB" id="A0A947GD31"/>
<protein>
    <submittedName>
        <fullName evidence="2">Uncharacterized protein</fullName>
    </submittedName>
</protein>
<dbReference type="RefSeq" id="WP_261968436.1">
    <property type="nucleotide sequence ID" value="NZ_JAHHZF010000004.1"/>
</dbReference>
<keyword evidence="1" id="KW-0472">Membrane</keyword>
<sequence length="76" mass="8290">MSTALPIGLRPELRRQREATAYRVLFFATFPVFLIAALWQIVLEAAGLVPGAPGPRSLVGRARSMARAAIPYCFMG</sequence>
<reference evidence="2 3" key="1">
    <citation type="submission" date="2021-06" db="EMBL/GenBank/DDBJ databases">
        <authorList>
            <person name="Grouzdev D.S."/>
            <person name="Koziaeva V."/>
        </authorList>
    </citation>
    <scope>NUCLEOTIDE SEQUENCE [LARGE SCALE GENOMIC DNA]</scope>
    <source>
        <strain evidence="2 3">22</strain>
    </source>
</reference>
<evidence type="ECO:0000313" key="3">
    <source>
        <dbReference type="Proteomes" id="UP000766595"/>
    </source>
</evidence>
<name>A0A947GD31_9HYPH</name>
<keyword evidence="1" id="KW-0812">Transmembrane</keyword>
<comment type="caution">
    <text evidence="2">The sequence shown here is derived from an EMBL/GenBank/DDBJ whole genome shotgun (WGS) entry which is preliminary data.</text>
</comment>
<evidence type="ECO:0000313" key="2">
    <source>
        <dbReference type="EMBL" id="MBT9289836.1"/>
    </source>
</evidence>
<keyword evidence="1" id="KW-1133">Transmembrane helix</keyword>
<gene>
    <name evidence="2" type="ORF">KL771_10235</name>
</gene>
<accession>A0A947GD31</accession>
<keyword evidence="3" id="KW-1185">Reference proteome</keyword>
<proteinExistence type="predicted"/>
<dbReference type="EMBL" id="JAHHZF010000004">
    <property type="protein sequence ID" value="MBT9289836.1"/>
    <property type="molecule type" value="Genomic_DNA"/>
</dbReference>